<sequence>MARFTTFLWAVSCALSARTAAADVTLPATVEVDIVFPRNETYAPTPVLPLVFAIQNLAAASSIGPLEITWLIMKLGSDQPIAGNQTVDKTDSTDPHYVNLWTGDLDGAESAGTYQLYWMVYYLACSGQKDNAGLSSGSRGNNFTFTLDPGAQQPDLSADLDACPAQSATIVIEEAWPVNVEPPRDACGVVSRSRSQPSANPCAVKLDSAAASSIAAEVTASACAASPPALTRGCPDPTETKDSSGSRVPVWSGLGMFTGPVLAGLLLLVLQ</sequence>
<name>A0AAN6VCW8_9PEZI</name>
<dbReference type="EMBL" id="MU857211">
    <property type="protein sequence ID" value="KAK4149052.1"/>
    <property type="molecule type" value="Genomic_DNA"/>
</dbReference>
<dbReference type="InterPro" id="IPR055560">
    <property type="entry name" value="DUF7136"/>
</dbReference>
<feature type="chain" id="PRO_5043035375" description="DUF7136 domain-containing protein" evidence="3">
    <location>
        <begin position="22"/>
        <end position="271"/>
    </location>
</feature>
<keyword evidence="2" id="KW-0472">Membrane</keyword>
<evidence type="ECO:0000259" key="4">
    <source>
        <dbReference type="Pfam" id="PF23584"/>
    </source>
</evidence>
<accession>A0AAN6VCW8</accession>
<keyword evidence="3" id="KW-0732">Signal</keyword>
<evidence type="ECO:0000313" key="5">
    <source>
        <dbReference type="EMBL" id="KAK4149052.1"/>
    </source>
</evidence>
<dbReference type="Pfam" id="PF23584">
    <property type="entry name" value="DUF7136"/>
    <property type="match status" value="1"/>
</dbReference>
<proteinExistence type="predicted"/>
<keyword evidence="6" id="KW-1185">Reference proteome</keyword>
<feature type="signal peptide" evidence="3">
    <location>
        <begin position="1"/>
        <end position="21"/>
    </location>
</feature>
<evidence type="ECO:0000256" key="3">
    <source>
        <dbReference type="SAM" id="SignalP"/>
    </source>
</evidence>
<feature type="domain" description="DUF7136" evidence="4">
    <location>
        <begin position="26"/>
        <end position="229"/>
    </location>
</feature>
<feature type="region of interest" description="Disordered" evidence="1">
    <location>
        <begin position="227"/>
        <end position="249"/>
    </location>
</feature>
<comment type="caution">
    <text evidence="5">The sequence shown here is derived from an EMBL/GenBank/DDBJ whole genome shotgun (WGS) entry which is preliminary data.</text>
</comment>
<feature type="transmembrane region" description="Helical" evidence="2">
    <location>
        <begin position="250"/>
        <end position="270"/>
    </location>
</feature>
<evidence type="ECO:0000256" key="2">
    <source>
        <dbReference type="SAM" id="Phobius"/>
    </source>
</evidence>
<protein>
    <recommendedName>
        <fullName evidence="4">DUF7136 domain-containing protein</fullName>
    </recommendedName>
</protein>
<keyword evidence="2" id="KW-1133">Transmembrane helix</keyword>
<organism evidence="5 6">
    <name type="scientific">Chaetomidium leptoderma</name>
    <dbReference type="NCBI Taxonomy" id="669021"/>
    <lineage>
        <taxon>Eukaryota</taxon>
        <taxon>Fungi</taxon>
        <taxon>Dikarya</taxon>
        <taxon>Ascomycota</taxon>
        <taxon>Pezizomycotina</taxon>
        <taxon>Sordariomycetes</taxon>
        <taxon>Sordariomycetidae</taxon>
        <taxon>Sordariales</taxon>
        <taxon>Chaetomiaceae</taxon>
        <taxon>Chaetomidium</taxon>
    </lineage>
</organism>
<dbReference type="AlphaFoldDB" id="A0AAN6VCW8"/>
<reference evidence="5" key="1">
    <citation type="journal article" date="2023" name="Mol. Phylogenet. Evol.">
        <title>Genome-scale phylogeny and comparative genomics of the fungal order Sordariales.</title>
        <authorList>
            <person name="Hensen N."/>
            <person name="Bonometti L."/>
            <person name="Westerberg I."/>
            <person name="Brannstrom I.O."/>
            <person name="Guillou S."/>
            <person name="Cros-Aarteil S."/>
            <person name="Calhoun S."/>
            <person name="Haridas S."/>
            <person name="Kuo A."/>
            <person name="Mondo S."/>
            <person name="Pangilinan J."/>
            <person name="Riley R."/>
            <person name="LaButti K."/>
            <person name="Andreopoulos B."/>
            <person name="Lipzen A."/>
            <person name="Chen C."/>
            <person name="Yan M."/>
            <person name="Daum C."/>
            <person name="Ng V."/>
            <person name="Clum A."/>
            <person name="Steindorff A."/>
            <person name="Ohm R.A."/>
            <person name="Martin F."/>
            <person name="Silar P."/>
            <person name="Natvig D.O."/>
            <person name="Lalanne C."/>
            <person name="Gautier V."/>
            <person name="Ament-Velasquez S.L."/>
            <person name="Kruys A."/>
            <person name="Hutchinson M.I."/>
            <person name="Powell A.J."/>
            <person name="Barry K."/>
            <person name="Miller A.N."/>
            <person name="Grigoriev I.V."/>
            <person name="Debuchy R."/>
            <person name="Gladieux P."/>
            <person name="Hiltunen Thoren M."/>
            <person name="Johannesson H."/>
        </authorList>
    </citation>
    <scope>NUCLEOTIDE SEQUENCE</scope>
    <source>
        <strain evidence="5">CBS 538.74</strain>
    </source>
</reference>
<dbReference type="Proteomes" id="UP001302745">
    <property type="component" value="Unassembled WGS sequence"/>
</dbReference>
<evidence type="ECO:0000313" key="6">
    <source>
        <dbReference type="Proteomes" id="UP001302745"/>
    </source>
</evidence>
<keyword evidence="2" id="KW-0812">Transmembrane</keyword>
<gene>
    <name evidence="5" type="ORF">C8A00DRAFT_19218</name>
</gene>
<reference evidence="5" key="2">
    <citation type="submission" date="2023-05" db="EMBL/GenBank/DDBJ databases">
        <authorList>
            <consortium name="Lawrence Berkeley National Laboratory"/>
            <person name="Steindorff A."/>
            <person name="Hensen N."/>
            <person name="Bonometti L."/>
            <person name="Westerberg I."/>
            <person name="Brannstrom I.O."/>
            <person name="Guillou S."/>
            <person name="Cros-Aarteil S."/>
            <person name="Calhoun S."/>
            <person name="Haridas S."/>
            <person name="Kuo A."/>
            <person name="Mondo S."/>
            <person name="Pangilinan J."/>
            <person name="Riley R."/>
            <person name="Labutti K."/>
            <person name="Andreopoulos B."/>
            <person name="Lipzen A."/>
            <person name="Chen C."/>
            <person name="Yanf M."/>
            <person name="Daum C."/>
            <person name="Ng V."/>
            <person name="Clum A."/>
            <person name="Ohm R."/>
            <person name="Martin F."/>
            <person name="Silar P."/>
            <person name="Natvig D."/>
            <person name="Lalanne C."/>
            <person name="Gautier V."/>
            <person name="Ament-Velasquez S.L."/>
            <person name="Kruys A."/>
            <person name="Hutchinson M.I."/>
            <person name="Powell A.J."/>
            <person name="Barry K."/>
            <person name="Miller A.N."/>
            <person name="Grigoriev I.V."/>
            <person name="Debuchy R."/>
            <person name="Gladieux P."/>
            <person name="Thoren M.H."/>
            <person name="Johannesson H."/>
        </authorList>
    </citation>
    <scope>NUCLEOTIDE SEQUENCE</scope>
    <source>
        <strain evidence="5">CBS 538.74</strain>
    </source>
</reference>
<evidence type="ECO:0000256" key="1">
    <source>
        <dbReference type="SAM" id="MobiDB-lite"/>
    </source>
</evidence>